<keyword evidence="4" id="KW-1185">Reference proteome</keyword>
<name>A0ABX0TWJ1_9SPHN</name>
<proteinExistence type="predicted"/>
<dbReference type="InterPro" id="IPR038375">
    <property type="entry name" value="NDUFAF7_sf"/>
</dbReference>
<dbReference type="Proteomes" id="UP000727456">
    <property type="component" value="Unassembled WGS sequence"/>
</dbReference>
<evidence type="ECO:0000256" key="1">
    <source>
        <dbReference type="ARBA" id="ARBA00022603"/>
    </source>
</evidence>
<dbReference type="SUPFAM" id="SSF53335">
    <property type="entry name" value="S-adenosyl-L-methionine-dependent methyltransferases"/>
    <property type="match status" value="1"/>
</dbReference>
<evidence type="ECO:0000313" key="4">
    <source>
        <dbReference type="Proteomes" id="UP000727456"/>
    </source>
</evidence>
<organism evidence="3 4">
    <name type="scientific">Sphingomonas vulcanisoli</name>
    <dbReference type="NCBI Taxonomy" id="1658060"/>
    <lineage>
        <taxon>Bacteria</taxon>
        <taxon>Pseudomonadati</taxon>
        <taxon>Pseudomonadota</taxon>
        <taxon>Alphaproteobacteria</taxon>
        <taxon>Sphingomonadales</taxon>
        <taxon>Sphingomonadaceae</taxon>
        <taxon>Sphingomonas</taxon>
    </lineage>
</organism>
<gene>
    <name evidence="3" type="ORF">FHS31_002396</name>
</gene>
<dbReference type="Gene3D" id="3.40.50.12710">
    <property type="match status" value="1"/>
</dbReference>
<sequence>MTPSSDIAAEIASLIQAEGPMTVERFMALANARYYATRDPLGQKGDFITAPEISQMFGEIVGLALADTWQRAGRPDCVYVELGPGRGTLAEDALRAMEVAGLAPPVHFIETSPLLRDKQARAVPNALWHETIETLPTDLPLLIVANEFFDALPLRQFIRTFSGWRERMVGWGAEGFAATAGDEPMEKQIPDHLVDGDPGGIVERNPTAAAIMKALGARLAAQGGAMLAIDYGHHGHEAGDTLQALHAHAYADPFARPGSSDLSAHVDFTALAKAARKGGAHLSGPIEQGQWLVRLGISDRAAALTRGAPHRAEEIRAAYRRLTDAEEMGELFKVLGIHASSWPRLAGF</sequence>
<accession>A0ABX0TWJ1</accession>
<evidence type="ECO:0000256" key="2">
    <source>
        <dbReference type="ARBA" id="ARBA00022679"/>
    </source>
</evidence>
<keyword evidence="1 3" id="KW-0489">Methyltransferase</keyword>
<evidence type="ECO:0000313" key="3">
    <source>
        <dbReference type="EMBL" id="NIJ08772.1"/>
    </source>
</evidence>
<dbReference type="InterPro" id="IPR029063">
    <property type="entry name" value="SAM-dependent_MTases_sf"/>
</dbReference>
<dbReference type="InterPro" id="IPR003788">
    <property type="entry name" value="NDUFAF7"/>
</dbReference>
<dbReference type="EMBL" id="JAAOZC010000006">
    <property type="protein sequence ID" value="NIJ08772.1"/>
    <property type="molecule type" value="Genomic_DNA"/>
</dbReference>
<protein>
    <submittedName>
        <fullName evidence="3">SAM-dependent MidA family methyltransferase</fullName>
    </submittedName>
</protein>
<keyword evidence="2" id="KW-0808">Transferase</keyword>
<dbReference type="RefSeq" id="WP_167073755.1">
    <property type="nucleotide sequence ID" value="NZ_JAAOZC010000006.1"/>
</dbReference>
<reference evidence="3 4" key="1">
    <citation type="submission" date="2020-03" db="EMBL/GenBank/DDBJ databases">
        <title>Genomic Encyclopedia of Type Strains, Phase III (KMG-III): the genomes of soil and plant-associated and newly described type strains.</title>
        <authorList>
            <person name="Whitman W."/>
        </authorList>
    </citation>
    <scope>NUCLEOTIDE SEQUENCE [LARGE SCALE GENOMIC DNA]</scope>
    <source>
        <strain evidence="3 4">CECT 8804</strain>
    </source>
</reference>
<dbReference type="GO" id="GO:0008168">
    <property type="term" value="F:methyltransferase activity"/>
    <property type="evidence" value="ECO:0007669"/>
    <property type="project" value="UniProtKB-KW"/>
</dbReference>
<comment type="caution">
    <text evidence="3">The sequence shown here is derived from an EMBL/GenBank/DDBJ whole genome shotgun (WGS) entry which is preliminary data.</text>
</comment>
<dbReference type="GO" id="GO:0032259">
    <property type="term" value="P:methylation"/>
    <property type="evidence" value="ECO:0007669"/>
    <property type="project" value="UniProtKB-KW"/>
</dbReference>
<dbReference type="PANTHER" id="PTHR12049">
    <property type="entry name" value="PROTEIN ARGININE METHYLTRANSFERASE NDUFAF7, MITOCHONDRIAL"/>
    <property type="match status" value="1"/>
</dbReference>
<dbReference type="Pfam" id="PF02636">
    <property type="entry name" value="Methyltransf_28"/>
    <property type="match status" value="1"/>
</dbReference>
<dbReference type="PANTHER" id="PTHR12049:SF7">
    <property type="entry name" value="PROTEIN ARGININE METHYLTRANSFERASE NDUFAF7, MITOCHONDRIAL"/>
    <property type="match status" value="1"/>
</dbReference>